<sequence length="214" mass="24405">MVDALKNFMSTMTDAIMQQVSKQVKKVVEAASSVRPLPRLEYMPTTGCELSHRHDPMVSHCHSERMKEAPYANGDRRIRGKTKTVLLGSTPSIATVQAMKGLRGQLRPRPHMQPTPDEQPGAGSKNPRSIVMEVRDHPMLKRPPLMTSAPKPHNVRKYCKFHEQNWHTIAECWELRKALHELVDKGQIDRFRGSFEKSMNLRGPNHEMKNAPSR</sequence>
<organism evidence="2 3">
    <name type="scientific">Carnegiea gigantea</name>
    <dbReference type="NCBI Taxonomy" id="171969"/>
    <lineage>
        <taxon>Eukaryota</taxon>
        <taxon>Viridiplantae</taxon>
        <taxon>Streptophyta</taxon>
        <taxon>Embryophyta</taxon>
        <taxon>Tracheophyta</taxon>
        <taxon>Spermatophyta</taxon>
        <taxon>Magnoliopsida</taxon>
        <taxon>eudicotyledons</taxon>
        <taxon>Gunneridae</taxon>
        <taxon>Pentapetalae</taxon>
        <taxon>Caryophyllales</taxon>
        <taxon>Cactineae</taxon>
        <taxon>Cactaceae</taxon>
        <taxon>Cactoideae</taxon>
        <taxon>Echinocereeae</taxon>
        <taxon>Carnegiea</taxon>
    </lineage>
</organism>
<dbReference type="EMBL" id="JAKOGI010000497">
    <property type="protein sequence ID" value="KAJ8434137.1"/>
    <property type="molecule type" value="Genomic_DNA"/>
</dbReference>
<name>A0A9Q1K004_9CARY</name>
<evidence type="ECO:0008006" key="4">
    <source>
        <dbReference type="Google" id="ProtNLM"/>
    </source>
</evidence>
<dbReference type="AlphaFoldDB" id="A0A9Q1K004"/>
<proteinExistence type="predicted"/>
<dbReference type="Proteomes" id="UP001153076">
    <property type="component" value="Unassembled WGS sequence"/>
</dbReference>
<protein>
    <recommendedName>
        <fullName evidence="4">Retrotransposon gag domain-containing protein</fullName>
    </recommendedName>
</protein>
<reference evidence="2" key="1">
    <citation type="submission" date="2022-04" db="EMBL/GenBank/DDBJ databases">
        <title>Carnegiea gigantea Genome sequencing and assembly v2.</title>
        <authorList>
            <person name="Copetti D."/>
            <person name="Sanderson M.J."/>
            <person name="Burquez A."/>
            <person name="Wojciechowski M.F."/>
        </authorList>
    </citation>
    <scope>NUCLEOTIDE SEQUENCE</scope>
    <source>
        <strain evidence="2">SGP5-SGP5p</strain>
        <tissue evidence="2">Aerial part</tissue>
    </source>
</reference>
<evidence type="ECO:0000313" key="3">
    <source>
        <dbReference type="Proteomes" id="UP001153076"/>
    </source>
</evidence>
<evidence type="ECO:0000256" key="1">
    <source>
        <dbReference type="SAM" id="MobiDB-lite"/>
    </source>
</evidence>
<comment type="caution">
    <text evidence="2">The sequence shown here is derived from an EMBL/GenBank/DDBJ whole genome shotgun (WGS) entry which is preliminary data.</text>
</comment>
<dbReference type="OrthoDB" id="1740536at2759"/>
<gene>
    <name evidence="2" type="ORF">Cgig2_000857</name>
</gene>
<evidence type="ECO:0000313" key="2">
    <source>
        <dbReference type="EMBL" id="KAJ8434137.1"/>
    </source>
</evidence>
<feature type="region of interest" description="Disordered" evidence="1">
    <location>
        <begin position="105"/>
        <end position="128"/>
    </location>
</feature>
<keyword evidence="3" id="KW-1185">Reference proteome</keyword>
<accession>A0A9Q1K004</accession>